<protein>
    <submittedName>
        <fullName evidence="2">Hemin receptor</fullName>
    </submittedName>
</protein>
<reference evidence="2 3" key="1">
    <citation type="submission" date="2019-02" db="EMBL/GenBank/DDBJ databases">
        <authorList>
            <consortium name="Pathogen Informatics"/>
        </authorList>
    </citation>
    <scope>NUCLEOTIDE SEQUENCE [LARGE SCALE GENOMIC DNA]</scope>
    <source>
        <strain evidence="2 3">3012STDY7078512</strain>
    </source>
</reference>
<gene>
    <name evidence="2" type="ORF">NCTC7812_02977</name>
</gene>
<feature type="signal peptide" evidence="1">
    <location>
        <begin position="1"/>
        <end position="20"/>
    </location>
</feature>
<organism evidence="2 3">
    <name type="scientific">Prevotella heparinolytica</name>
    <dbReference type="NCBI Taxonomy" id="28113"/>
    <lineage>
        <taxon>Bacteria</taxon>
        <taxon>Pseudomonadati</taxon>
        <taxon>Bacteroidota</taxon>
        <taxon>Bacteroidia</taxon>
        <taxon>Bacteroidales</taxon>
        <taxon>Bacteroidaceae</taxon>
        <taxon>Bacteroides</taxon>
    </lineage>
</organism>
<name>A0A449I7H9_9BACE</name>
<dbReference type="SUPFAM" id="SSF56935">
    <property type="entry name" value="Porins"/>
    <property type="match status" value="1"/>
</dbReference>
<sequence>MKKKIGMIALTMLVTVSVGAQSSYDATNIASSDLNGTARFVGMGGAMGALGGDISTIDTNPAGIGLYRSNDAMFSLSFSSVGTESKIGGQTFNVNKNRWNFDNLGFVLSTKVGNQTALRYVNFAFNYKKRKSFFRTTDMAGQLNFSQTDLMTNQANRMFQYNSVDLLELKEKQKNPYDDNRVGWLGALAFDAGLIETDDNPNAPFYNIGYEPYANYRSRETGGVQRYDFNLALNIQDRVYLGFTVGANDVNYRKSYYYSEENKKFGDTYTLSSENGIEGIGWDARLGVIVRPFAESPLRLGFAIHTPTYYSLTYRTSAAIESNLWYTNDKTGEQFQEKKSFSTYYELNDRDMKREFDLSTPWRYNVSLGYTVGSSLALGAEYEYEDLSSMKFYYPEGDKMEFETEQVKLTNKGVHTFRVGAEYKVIPQFALRVGYNNSSTAYRADAVKVLSANSINTDTDFSNAKSLSNYTLGIGYRGTSVYADLAYRYSTQKADLYPFAFSDDRPTVTKVTNTRSQVLFTLGVRF</sequence>
<evidence type="ECO:0000313" key="2">
    <source>
        <dbReference type="EMBL" id="VFB15389.1"/>
    </source>
</evidence>
<dbReference type="AlphaFoldDB" id="A0A449I7H9"/>
<proteinExistence type="predicted"/>
<keyword evidence="1" id="KW-0732">Signal</keyword>
<accession>A0A449I7H9</accession>
<dbReference type="Proteomes" id="UP000396835">
    <property type="component" value="Unassembled WGS sequence"/>
</dbReference>
<keyword evidence="2" id="KW-0675">Receptor</keyword>
<dbReference type="RefSeq" id="WP_131753031.1">
    <property type="nucleotide sequence ID" value="NZ_CAACYH010000007.1"/>
</dbReference>
<dbReference type="Gene3D" id="2.40.160.60">
    <property type="entry name" value="Outer membrane protein transport protein (OMPP1/FadL/TodX)"/>
    <property type="match status" value="1"/>
</dbReference>
<evidence type="ECO:0000256" key="1">
    <source>
        <dbReference type="SAM" id="SignalP"/>
    </source>
</evidence>
<evidence type="ECO:0000313" key="3">
    <source>
        <dbReference type="Proteomes" id="UP000396835"/>
    </source>
</evidence>
<dbReference type="OrthoDB" id="9765571at2"/>
<dbReference type="EMBL" id="CAACYH010000007">
    <property type="protein sequence ID" value="VFB15389.1"/>
    <property type="molecule type" value="Genomic_DNA"/>
</dbReference>
<feature type="chain" id="PRO_5019510344" evidence="1">
    <location>
        <begin position="21"/>
        <end position="526"/>
    </location>
</feature>